<proteinExistence type="inferred from homology"/>
<dbReference type="InterPro" id="IPR002855">
    <property type="entry name" value="PPS/PS"/>
</dbReference>
<evidence type="ECO:0000256" key="3">
    <source>
        <dbReference type="ARBA" id="ARBA00022840"/>
    </source>
</evidence>
<dbReference type="HAMAP" id="MF_02224">
    <property type="entry name" value="PPS"/>
    <property type="match status" value="1"/>
</dbReference>
<protein>
    <recommendedName>
        <fullName evidence="5">4-phosphopantoate--beta-alanine ligase</fullName>
        <ecNumber evidence="5">6.3.2.36</ecNumber>
    </recommendedName>
    <alternativeName>
        <fullName evidence="5">Phosphopantothenate synthetase</fullName>
        <shortName evidence="5">PPS</shortName>
    </alternativeName>
</protein>
<feature type="binding site" evidence="5">
    <location>
        <begin position="188"/>
        <end position="190"/>
    </location>
    <ligand>
        <name>ATP</name>
        <dbReference type="ChEBI" id="CHEBI:30616"/>
    </ligand>
</feature>
<dbReference type="GO" id="GO:0016881">
    <property type="term" value="F:acid-amino acid ligase activity"/>
    <property type="evidence" value="ECO:0007669"/>
    <property type="project" value="UniProtKB-UniRule"/>
</dbReference>
<dbReference type="PIRSF" id="PIRSF004853">
    <property type="entry name" value="UCP004853"/>
    <property type="match status" value="1"/>
</dbReference>
<accession>E1QUY7</accession>
<dbReference type="GO" id="GO:0005524">
    <property type="term" value="F:ATP binding"/>
    <property type="evidence" value="ECO:0007669"/>
    <property type="project" value="UniProtKB-KW"/>
</dbReference>
<dbReference type="GO" id="GO:0015937">
    <property type="term" value="P:coenzyme A biosynthetic process"/>
    <property type="evidence" value="ECO:0007669"/>
    <property type="project" value="UniProtKB-UniRule"/>
</dbReference>
<dbReference type="KEGG" id="vdi:Vdis_0593"/>
<organism evidence="6 7">
    <name type="scientific">Vulcanisaeta distributa (strain DSM 14429 / JCM 11212 / NBRC 100878 / IC-017)</name>
    <dbReference type="NCBI Taxonomy" id="572478"/>
    <lineage>
        <taxon>Archaea</taxon>
        <taxon>Thermoproteota</taxon>
        <taxon>Thermoprotei</taxon>
        <taxon>Thermoproteales</taxon>
        <taxon>Thermoproteaceae</taxon>
        <taxon>Vulcanisaeta</taxon>
    </lineage>
</organism>
<evidence type="ECO:0000313" key="6">
    <source>
        <dbReference type="EMBL" id="ADN49990.1"/>
    </source>
</evidence>
<dbReference type="OrthoDB" id="10078at2157"/>
<dbReference type="eggNOG" id="arCOG04262">
    <property type="taxonomic scope" value="Archaea"/>
</dbReference>
<evidence type="ECO:0000313" key="7">
    <source>
        <dbReference type="Proteomes" id="UP000006681"/>
    </source>
</evidence>
<dbReference type="PANTHER" id="PTHR40695">
    <property type="entry name" value="4-PHOSPHOPANTOATE--BETA-ALANINE LIGASE"/>
    <property type="match status" value="1"/>
</dbReference>
<dbReference type="STRING" id="572478.Vdis_0593"/>
<keyword evidence="4 5" id="KW-0173">Coenzyme A biosynthesis</keyword>
<dbReference type="Gene3D" id="3.40.50.12640">
    <property type="entry name" value="Phosphopantoate/pantothenate synthetase"/>
    <property type="match status" value="1"/>
</dbReference>
<comment type="similarity">
    <text evidence="5">Belongs to the archaeal phosphopantothenate synthetase family.</text>
</comment>
<reference evidence="6 7" key="1">
    <citation type="journal article" date="2010" name="Stand. Genomic Sci.">
        <title>Complete genome sequence of Vulcanisaeta distributa type strain (IC-017).</title>
        <authorList>
            <person name="Mavromatis K."/>
            <person name="Sikorski J."/>
            <person name="Pabst E."/>
            <person name="Teshima H."/>
            <person name="Lapidus A."/>
            <person name="Lucas S."/>
            <person name="Nolan M."/>
            <person name="Glavina Del Rio T."/>
            <person name="Cheng J.F."/>
            <person name="Bruce D."/>
            <person name="Goodwin L."/>
            <person name="Pitluck S."/>
            <person name="Liolios K."/>
            <person name="Ivanova N."/>
            <person name="Mikhailova N."/>
            <person name="Pati A."/>
            <person name="Chen A."/>
            <person name="Palaniappan K."/>
            <person name="Land M."/>
            <person name="Hauser L."/>
            <person name="Chang Y.J."/>
            <person name="Jeffries C.D."/>
            <person name="Rohde M."/>
            <person name="Spring S."/>
            <person name="Goker M."/>
            <person name="Wirth R."/>
            <person name="Woyke T."/>
            <person name="Bristow J."/>
            <person name="Eisen J.A."/>
            <person name="Markowitz V."/>
            <person name="Hugenholtz P."/>
            <person name="Klenk H.P."/>
            <person name="Kyrpides N.C."/>
        </authorList>
    </citation>
    <scope>NUCLEOTIDE SEQUENCE [LARGE SCALE GENOMIC DNA]</scope>
    <source>
        <strain evidence="7">DSM 14429 / JCM 11212 / NBRC 100878 / IC-017</strain>
    </source>
</reference>
<keyword evidence="2 5" id="KW-0547">Nucleotide-binding</keyword>
<keyword evidence="3 5" id="KW-0067">ATP-binding</keyword>
<dbReference type="NCBIfam" id="NF010324">
    <property type="entry name" value="PRK13761.1"/>
    <property type="match status" value="1"/>
</dbReference>
<dbReference type="InterPro" id="IPR038138">
    <property type="entry name" value="PPS/PS_sf"/>
</dbReference>
<dbReference type="Pfam" id="PF02006">
    <property type="entry name" value="PPS_PS"/>
    <property type="match status" value="1"/>
</dbReference>
<dbReference type="GeneID" id="9751513"/>
<comment type="subunit">
    <text evidence="5">Homodimer.</text>
</comment>
<comment type="pathway">
    <text evidence="5">Cofactor biosynthesis; coenzyme A biosynthesis.</text>
</comment>
<feature type="binding site" evidence="5">
    <location>
        <begin position="206"/>
        <end position="207"/>
    </location>
    <ligand>
        <name>ATP</name>
        <dbReference type="ChEBI" id="CHEBI:30616"/>
    </ligand>
</feature>
<name>E1QUY7_VULDI</name>
<feature type="binding site" evidence="5">
    <location>
        <position position="23"/>
    </location>
    <ligand>
        <name>ATP</name>
        <dbReference type="ChEBI" id="CHEBI:30616"/>
    </ligand>
</feature>
<gene>
    <name evidence="6" type="ordered locus">Vdis_0593</name>
</gene>
<evidence type="ECO:0000256" key="1">
    <source>
        <dbReference type="ARBA" id="ARBA00022598"/>
    </source>
</evidence>
<dbReference type="RefSeq" id="WP_013335715.1">
    <property type="nucleotide sequence ID" value="NC_014537.1"/>
</dbReference>
<dbReference type="Proteomes" id="UP000006681">
    <property type="component" value="Chromosome"/>
</dbReference>
<dbReference type="HOGENOM" id="CLU_078701_0_0_2"/>
<keyword evidence="1 5" id="KW-0436">Ligase</keyword>
<keyword evidence="7" id="KW-1185">Reference proteome</keyword>
<comment type="function">
    <text evidence="5">Catalyzes the condensation of (R)-4-phosphopantoate and beta-alanine to 4'-phosphopantothenate in the CoA biosynthesis pathway.</text>
</comment>
<dbReference type="UniPathway" id="UPA00241"/>
<evidence type="ECO:0000256" key="5">
    <source>
        <dbReference type="HAMAP-Rule" id="MF_02224"/>
    </source>
</evidence>
<dbReference type="AlphaFoldDB" id="E1QUY7"/>
<evidence type="ECO:0000256" key="4">
    <source>
        <dbReference type="ARBA" id="ARBA00022993"/>
    </source>
</evidence>
<comment type="catalytic activity">
    <reaction evidence="5">
        <text>(R)-4-phosphopantoate + beta-alanine + ATP = (R)-4'-phosphopantothenate + AMP + diphosphate + H(+)</text>
        <dbReference type="Rhea" id="RHEA:27930"/>
        <dbReference type="ChEBI" id="CHEBI:10986"/>
        <dbReference type="ChEBI" id="CHEBI:15378"/>
        <dbReference type="ChEBI" id="CHEBI:30616"/>
        <dbReference type="ChEBI" id="CHEBI:33019"/>
        <dbReference type="ChEBI" id="CHEBI:57966"/>
        <dbReference type="ChEBI" id="CHEBI:61294"/>
        <dbReference type="ChEBI" id="CHEBI:456215"/>
        <dbReference type="EC" id="6.3.2.36"/>
    </reaction>
</comment>
<feature type="binding site" evidence="5">
    <location>
        <begin position="194"/>
        <end position="195"/>
    </location>
    <ligand>
        <name>ATP</name>
        <dbReference type="ChEBI" id="CHEBI:30616"/>
    </ligand>
</feature>
<dbReference type="PANTHER" id="PTHR40695:SF1">
    <property type="entry name" value="4-PHOSPHOPANTOATE--BETA-ALANINE LIGASE"/>
    <property type="match status" value="1"/>
</dbReference>
<feature type="binding site" evidence="5">
    <location>
        <position position="45"/>
    </location>
    <ligand>
        <name>ATP</name>
        <dbReference type="ChEBI" id="CHEBI:30616"/>
    </ligand>
</feature>
<dbReference type="EC" id="6.3.2.36" evidence="5"/>
<evidence type="ECO:0000256" key="2">
    <source>
        <dbReference type="ARBA" id="ARBA00022741"/>
    </source>
</evidence>
<sequence length="268" mass="29965">MIGDPRASWVPPNHPRRESLLIRERLVDGFKEGYVATQGLIAHGRGECFDYLIGESSIPPALTAERVAVAALLIAKHPVISVNGNTAALVPRQVIELAKLVNAKLEVNLFYRTREREELIARVLRENGAEEVLGVGDDASCTIPELFSERRRVSCRGIYIADVVLVPLEDGDRTEALRRMGKIVIAIDLNPLSRTSRAASITIVDNVVRAIPNMIKFAEEMRGMPRDELIRIVRNFNNEENLRSVIMFIRDRLSELVSKGITLEFSKS</sequence>
<reference evidence="7" key="2">
    <citation type="journal article" date="2010" name="Stand. Genomic Sci.">
        <title>Complete genome sequence of Vulcanisaeta distributa type strain (IC-017T).</title>
        <authorList>
            <person name="Mavromatis K."/>
            <person name="Sikorski J."/>
            <person name="Pabst E."/>
            <person name="Teshima H."/>
            <person name="Lapidus A."/>
            <person name="Lucas S."/>
            <person name="Nolan M."/>
            <person name="Glavina Del Rio T."/>
            <person name="Cheng J."/>
            <person name="Bruce D."/>
            <person name="Goodwin L."/>
            <person name="Pitluck S."/>
            <person name="Liolios K."/>
            <person name="Ivanova N."/>
            <person name="Mikhailova N."/>
            <person name="Pati A."/>
            <person name="Chen A."/>
            <person name="Palaniappan K."/>
            <person name="Land M."/>
            <person name="Hauser L."/>
            <person name="Chang Y."/>
            <person name="Jeffries C."/>
            <person name="Rohde M."/>
            <person name="Spring S."/>
            <person name="Goker M."/>
            <person name="Wirth R."/>
            <person name="Woyke T."/>
            <person name="Bristow J."/>
            <person name="Eisen J."/>
            <person name="Markowitz V."/>
            <person name="Hugenholtz P."/>
            <person name="Klenk H."/>
            <person name="Kyrpides N."/>
        </authorList>
    </citation>
    <scope>NUCLEOTIDE SEQUENCE [LARGE SCALE GENOMIC DNA]</scope>
    <source>
        <strain evidence="7">DSM 14429 / JCM 11212 / NBRC 100878 / IC-017</strain>
    </source>
</reference>
<dbReference type="EMBL" id="CP002100">
    <property type="protein sequence ID" value="ADN49990.1"/>
    <property type="molecule type" value="Genomic_DNA"/>
</dbReference>
<dbReference type="NCBIfam" id="NF041123">
    <property type="entry name" value="phpantohe_syn_Arch"/>
    <property type="match status" value="1"/>
</dbReference>